<reference evidence="2" key="2">
    <citation type="journal article" date="2015" name="Fish Shellfish Immunol.">
        <title>Early steps in the European eel (Anguilla anguilla)-Vibrio vulnificus interaction in the gills: Role of the RtxA13 toxin.</title>
        <authorList>
            <person name="Callol A."/>
            <person name="Pajuelo D."/>
            <person name="Ebbesson L."/>
            <person name="Teles M."/>
            <person name="MacKenzie S."/>
            <person name="Amaro C."/>
        </authorList>
    </citation>
    <scope>NUCLEOTIDE SEQUENCE</scope>
</reference>
<proteinExistence type="predicted"/>
<sequence length="40" mass="4385">MTLHLAHTPSHHICSSQSLGQDTERKAHQPISSHEPGLSQ</sequence>
<dbReference type="AlphaFoldDB" id="A0A0E9T331"/>
<accession>A0A0E9T331</accession>
<organism evidence="2">
    <name type="scientific">Anguilla anguilla</name>
    <name type="common">European freshwater eel</name>
    <name type="synonym">Muraena anguilla</name>
    <dbReference type="NCBI Taxonomy" id="7936"/>
    <lineage>
        <taxon>Eukaryota</taxon>
        <taxon>Metazoa</taxon>
        <taxon>Chordata</taxon>
        <taxon>Craniata</taxon>
        <taxon>Vertebrata</taxon>
        <taxon>Euteleostomi</taxon>
        <taxon>Actinopterygii</taxon>
        <taxon>Neopterygii</taxon>
        <taxon>Teleostei</taxon>
        <taxon>Anguilliformes</taxon>
        <taxon>Anguillidae</taxon>
        <taxon>Anguilla</taxon>
    </lineage>
</organism>
<dbReference type="EMBL" id="GBXM01061217">
    <property type="protein sequence ID" value="JAH47360.1"/>
    <property type="molecule type" value="Transcribed_RNA"/>
</dbReference>
<name>A0A0E9T331_ANGAN</name>
<reference evidence="2" key="1">
    <citation type="submission" date="2014-11" db="EMBL/GenBank/DDBJ databases">
        <authorList>
            <person name="Amaro Gonzalez C."/>
        </authorList>
    </citation>
    <scope>NUCLEOTIDE SEQUENCE</scope>
</reference>
<feature type="region of interest" description="Disordered" evidence="1">
    <location>
        <begin position="1"/>
        <end position="40"/>
    </location>
</feature>
<evidence type="ECO:0000256" key="1">
    <source>
        <dbReference type="SAM" id="MobiDB-lite"/>
    </source>
</evidence>
<protein>
    <submittedName>
        <fullName evidence="2">Uncharacterized protein</fullName>
    </submittedName>
</protein>
<evidence type="ECO:0000313" key="2">
    <source>
        <dbReference type="EMBL" id="JAH47360.1"/>
    </source>
</evidence>